<keyword evidence="1" id="KW-1133">Transmembrane helix</keyword>
<dbReference type="AlphaFoldDB" id="A0A6I6ABF9"/>
<evidence type="ECO:0000313" key="2">
    <source>
        <dbReference type="EMBL" id="QGQ23687.1"/>
    </source>
</evidence>
<dbReference type="KEGG" id="gim:F1728_13800"/>
<organism evidence="2 3">
    <name type="scientific">Gimesia benthica</name>
    <dbReference type="NCBI Taxonomy" id="2608982"/>
    <lineage>
        <taxon>Bacteria</taxon>
        <taxon>Pseudomonadati</taxon>
        <taxon>Planctomycetota</taxon>
        <taxon>Planctomycetia</taxon>
        <taxon>Planctomycetales</taxon>
        <taxon>Planctomycetaceae</taxon>
        <taxon>Gimesia</taxon>
    </lineage>
</organism>
<dbReference type="PANTHER" id="PTHR37833:SF1">
    <property type="entry name" value="SIGNAL PEPTIDE PROTEIN"/>
    <property type="match status" value="1"/>
</dbReference>
<keyword evidence="1" id="KW-0472">Membrane</keyword>
<feature type="transmembrane region" description="Helical" evidence="1">
    <location>
        <begin position="408"/>
        <end position="428"/>
    </location>
</feature>
<dbReference type="Pfam" id="PF07610">
    <property type="entry name" value="DUF1573"/>
    <property type="match status" value="1"/>
</dbReference>
<sequence length="664" mass="73755">MSIKVSQSNERIRITDFSPLALLVSLAVIGFMGAMFFQLSDDWLLPADFIKKSSRDLVDWSPYQDTVLFFAAMSLLAYAFAWVGTYTSVVFDLSAGEVRWKRISVLGRKSLTFPLSSVTDLFVESGQALGTRSRDRYHCKVLLCVEGQFLDLSKGETRVDAKELTQYRELIQEARAAIWPEGKPPAEGSALPPTDDPQQVLQRAGLSETSPGVYCLNRFHAVVLVAVATLLFLLYQLLCDVPAYWGTFQQGVGGFHVLQIVLAFLAMTIVPVCLAGGVFLFATIGLWDRIFIDTRRREVRTGHIGFFSWSRRRYEFDEIVEVRVQEHADDADARFGVLGSYWQVVLVTRDAETIPVNDSAYGVEHQVACNWLAVALNTLLEVKSETRATPAVEQTESRGRLMKRPVRMAFSIMLALFAGMTAIAFLSYDASEGPQTAAAEEKSGLPPLDAETLAHPPEVSVKPATFDFGTVNLFSTIHPQFELTNRGEGPLRLGKLTASRNEIYPEVEKQVLQPGESTVLEFEYKLGSQRGQHAYTVTVETNDPQRRELQLQVTGEAVPLIATDPHPLVIPKTEGEAAVGTVMVTTRKDAPFQIVGSETSGKHVSVKIEPVEEGRQYKVTVTVQKDADIQQGKRSRFSEWVHLQTDDKGKYGQLAFAVKGEFAR</sequence>
<dbReference type="RefSeq" id="WP_155364609.1">
    <property type="nucleotide sequence ID" value="NZ_CP043930.1"/>
</dbReference>
<name>A0A6I6ABF9_9PLAN</name>
<feature type="transmembrane region" description="Helical" evidence="1">
    <location>
        <begin position="258"/>
        <end position="287"/>
    </location>
</feature>
<dbReference type="InterPro" id="IPR011467">
    <property type="entry name" value="DUF1573"/>
</dbReference>
<gene>
    <name evidence="2" type="ORF">F1728_13800</name>
</gene>
<dbReference type="EMBL" id="CP043930">
    <property type="protein sequence ID" value="QGQ23687.1"/>
    <property type="molecule type" value="Genomic_DNA"/>
</dbReference>
<protein>
    <submittedName>
        <fullName evidence="2">DUF1573 domain-containing protein</fullName>
    </submittedName>
</protein>
<dbReference type="InterPro" id="IPR013783">
    <property type="entry name" value="Ig-like_fold"/>
</dbReference>
<feature type="transmembrane region" description="Helical" evidence="1">
    <location>
        <begin position="20"/>
        <end position="39"/>
    </location>
</feature>
<reference evidence="2 3" key="1">
    <citation type="submission" date="2019-09" db="EMBL/GenBank/DDBJ databases">
        <title>Gimesia benthica sp. nov., a novel bacterium isolated from deep-sea water of the Northwest Indian Ocean.</title>
        <authorList>
            <person name="Dai X."/>
        </authorList>
    </citation>
    <scope>NUCLEOTIDE SEQUENCE [LARGE SCALE GENOMIC DNA]</scope>
    <source>
        <strain evidence="2 3">E7</strain>
    </source>
</reference>
<dbReference type="PANTHER" id="PTHR37833">
    <property type="entry name" value="LIPOPROTEIN-RELATED"/>
    <property type="match status" value="1"/>
</dbReference>
<accession>A0A6I6ABF9</accession>
<keyword evidence="1" id="KW-0812">Transmembrane</keyword>
<evidence type="ECO:0000256" key="1">
    <source>
        <dbReference type="SAM" id="Phobius"/>
    </source>
</evidence>
<proteinExistence type="predicted"/>
<keyword evidence="3" id="KW-1185">Reference proteome</keyword>
<dbReference type="Proteomes" id="UP000427281">
    <property type="component" value="Chromosome"/>
</dbReference>
<evidence type="ECO:0000313" key="3">
    <source>
        <dbReference type="Proteomes" id="UP000427281"/>
    </source>
</evidence>
<dbReference type="Gene3D" id="2.60.40.10">
    <property type="entry name" value="Immunoglobulins"/>
    <property type="match status" value="1"/>
</dbReference>
<feature type="transmembrane region" description="Helical" evidence="1">
    <location>
        <begin position="219"/>
        <end position="238"/>
    </location>
</feature>
<feature type="transmembrane region" description="Helical" evidence="1">
    <location>
        <begin position="67"/>
        <end position="93"/>
    </location>
</feature>